<feature type="chain" id="PRO_5040232608" description="Secreted protein" evidence="2">
    <location>
        <begin position="17"/>
        <end position="175"/>
    </location>
</feature>
<name>A0A9P4QCJ8_9PEZI</name>
<evidence type="ECO:0000313" key="3">
    <source>
        <dbReference type="EMBL" id="KAF2722197.1"/>
    </source>
</evidence>
<feature type="signal peptide" evidence="2">
    <location>
        <begin position="1"/>
        <end position="16"/>
    </location>
</feature>
<dbReference type="Proteomes" id="UP000799441">
    <property type="component" value="Unassembled WGS sequence"/>
</dbReference>
<proteinExistence type="predicted"/>
<gene>
    <name evidence="3" type="ORF">K431DRAFT_57497</name>
</gene>
<evidence type="ECO:0000313" key="4">
    <source>
        <dbReference type="Proteomes" id="UP000799441"/>
    </source>
</evidence>
<accession>A0A9P4QCJ8</accession>
<feature type="region of interest" description="Disordered" evidence="1">
    <location>
        <begin position="135"/>
        <end position="155"/>
    </location>
</feature>
<evidence type="ECO:0000256" key="2">
    <source>
        <dbReference type="SAM" id="SignalP"/>
    </source>
</evidence>
<reference evidence="3" key="1">
    <citation type="journal article" date="2020" name="Stud. Mycol.">
        <title>101 Dothideomycetes genomes: a test case for predicting lifestyles and emergence of pathogens.</title>
        <authorList>
            <person name="Haridas S."/>
            <person name="Albert R."/>
            <person name="Binder M."/>
            <person name="Bloem J."/>
            <person name="Labutti K."/>
            <person name="Salamov A."/>
            <person name="Andreopoulos B."/>
            <person name="Baker S."/>
            <person name="Barry K."/>
            <person name="Bills G."/>
            <person name="Bluhm B."/>
            <person name="Cannon C."/>
            <person name="Castanera R."/>
            <person name="Culley D."/>
            <person name="Daum C."/>
            <person name="Ezra D."/>
            <person name="Gonzalez J."/>
            <person name="Henrissat B."/>
            <person name="Kuo A."/>
            <person name="Liang C."/>
            <person name="Lipzen A."/>
            <person name="Lutzoni F."/>
            <person name="Magnuson J."/>
            <person name="Mondo S."/>
            <person name="Nolan M."/>
            <person name="Ohm R."/>
            <person name="Pangilinan J."/>
            <person name="Park H.-J."/>
            <person name="Ramirez L."/>
            <person name="Alfaro M."/>
            <person name="Sun H."/>
            <person name="Tritt A."/>
            <person name="Yoshinaga Y."/>
            <person name="Zwiers L.-H."/>
            <person name="Turgeon B."/>
            <person name="Goodwin S."/>
            <person name="Spatafora J."/>
            <person name="Crous P."/>
            <person name="Grigoriev I."/>
        </authorList>
    </citation>
    <scope>NUCLEOTIDE SEQUENCE</scope>
    <source>
        <strain evidence="3">CBS 116435</strain>
    </source>
</reference>
<dbReference type="EMBL" id="MU003784">
    <property type="protein sequence ID" value="KAF2722197.1"/>
    <property type="molecule type" value="Genomic_DNA"/>
</dbReference>
<dbReference type="AlphaFoldDB" id="A0A9P4QCJ8"/>
<evidence type="ECO:0000256" key="1">
    <source>
        <dbReference type="SAM" id="MobiDB-lite"/>
    </source>
</evidence>
<sequence>MLLLLLLVLVLVLVLACFQLLADMLALSDRGPHAWGRRMMKREVRSASFTLHNGQRRVSPLHSIVCTEPRETWIGWCKRGRRCMTSGYHYITLALALALVLGDPPIRNIRLEAEVAGPIVASGRPYRKNEFGNPESRCEGWRRGQTPRRASSCKGTRHTREMAQMWWNGISQELP</sequence>
<keyword evidence="4" id="KW-1185">Reference proteome</keyword>
<comment type="caution">
    <text evidence="3">The sequence shown here is derived from an EMBL/GenBank/DDBJ whole genome shotgun (WGS) entry which is preliminary data.</text>
</comment>
<evidence type="ECO:0008006" key="5">
    <source>
        <dbReference type="Google" id="ProtNLM"/>
    </source>
</evidence>
<keyword evidence="2" id="KW-0732">Signal</keyword>
<protein>
    <recommendedName>
        <fullName evidence="5">Secreted protein</fullName>
    </recommendedName>
</protein>
<organism evidence="3 4">
    <name type="scientific">Polychaeton citri CBS 116435</name>
    <dbReference type="NCBI Taxonomy" id="1314669"/>
    <lineage>
        <taxon>Eukaryota</taxon>
        <taxon>Fungi</taxon>
        <taxon>Dikarya</taxon>
        <taxon>Ascomycota</taxon>
        <taxon>Pezizomycotina</taxon>
        <taxon>Dothideomycetes</taxon>
        <taxon>Dothideomycetidae</taxon>
        <taxon>Capnodiales</taxon>
        <taxon>Capnodiaceae</taxon>
        <taxon>Polychaeton</taxon>
    </lineage>
</organism>